<protein>
    <submittedName>
        <fullName evidence="3">Transglutaminase</fullName>
    </submittedName>
</protein>
<dbReference type="Pfam" id="PF13559">
    <property type="entry name" value="DUF4129"/>
    <property type="match status" value="1"/>
</dbReference>
<dbReference type="SUPFAM" id="SSF54001">
    <property type="entry name" value="Cysteine proteinases"/>
    <property type="match status" value="1"/>
</dbReference>
<dbReference type="InterPro" id="IPR038765">
    <property type="entry name" value="Papain-like_cys_pep_sf"/>
</dbReference>
<feature type="transmembrane region" description="Helical" evidence="1">
    <location>
        <begin position="104"/>
        <end position="121"/>
    </location>
</feature>
<reference evidence="3 4" key="1">
    <citation type="submission" date="2017-06" db="EMBL/GenBank/DDBJ databases">
        <title>Genome Sequencing of the methanotroph Methylovulum psychrotolerants str. HV10-M2 isolated from a high-altitude environment.</title>
        <authorList>
            <person name="Mateos-Rivera A."/>
        </authorList>
    </citation>
    <scope>NUCLEOTIDE SEQUENCE [LARGE SCALE GENOMIC DNA]</scope>
    <source>
        <strain evidence="3 4">HV10_M2</strain>
    </source>
</reference>
<evidence type="ECO:0000313" key="3">
    <source>
        <dbReference type="EMBL" id="ASF45263.1"/>
    </source>
</evidence>
<dbReference type="RefSeq" id="WP_088618146.1">
    <property type="nucleotide sequence ID" value="NZ_CP022129.1"/>
</dbReference>
<feature type="transmembrane region" description="Helical" evidence="1">
    <location>
        <begin position="52"/>
        <end position="72"/>
    </location>
</feature>
<dbReference type="KEGG" id="mpsy:CEK71_03835"/>
<dbReference type="SMART" id="SM00460">
    <property type="entry name" value="TGc"/>
    <property type="match status" value="1"/>
</dbReference>
<evidence type="ECO:0000259" key="2">
    <source>
        <dbReference type="SMART" id="SM00460"/>
    </source>
</evidence>
<feature type="domain" description="Transglutaminase-like" evidence="2">
    <location>
        <begin position="396"/>
        <end position="467"/>
    </location>
</feature>
<dbReference type="InterPro" id="IPR025403">
    <property type="entry name" value="TgpA-like_C"/>
</dbReference>
<feature type="transmembrane region" description="Helical" evidence="1">
    <location>
        <begin position="12"/>
        <end position="40"/>
    </location>
</feature>
<dbReference type="Proteomes" id="UP000197019">
    <property type="component" value="Chromosome"/>
</dbReference>
<keyword evidence="4" id="KW-1185">Reference proteome</keyword>
<dbReference type="InterPro" id="IPR052901">
    <property type="entry name" value="Bact_TGase-like"/>
</dbReference>
<keyword evidence="1" id="KW-1133">Transmembrane helix</keyword>
<evidence type="ECO:0000256" key="1">
    <source>
        <dbReference type="SAM" id="Phobius"/>
    </source>
</evidence>
<gene>
    <name evidence="3" type="ORF">CEK71_03835</name>
</gene>
<dbReference type="InterPro" id="IPR021878">
    <property type="entry name" value="TgpA_N"/>
</dbReference>
<keyword evidence="1" id="KW-0472">Membrane</keyword>
<evidence type="ECO:0000313" key="4">
    <source>
        <dbReference type="Proteomes" id="UP000197019"/>
    </source>
</evidence>
<feature type="transmembrane region" description="Helical" evidence="1">
    <location>
        <begin position="127"/>
        <end position="146"/>
    </location>
</feature>
<dbReference type="EMBL" id="CP022129">
    <property type="protein sequence ID" value="ASF45263.1"/>
    <property type="molecule type" value="Genomic_DNA"/>
</dbReference>
<dbReference type="Pfam" id="PF01841">
    <property type="entry name" value="Transglut_core"/>
    <property type="match status" value="1"/>
</dbReference>
<dbReference type="PANTHER" id="PTHR42736">
    <property type="entry name" value="PROTEIN-GLUTAMINE GAMMA-GLUTAMYLTRANSFERASE"/>
    <property type="match status" value="1"/>
</dbReference>
<accession>A0A1Z4BVI5</accession>
<keyword evidence="1" id="KW-0812">Transmembrane</keyword>
<sequence>MMLNPDKNVLVFLFASIALIAFPHIYHIPLNIFGYFYLLLGWRVAGIWRPEWLPNGGLVFGLTVIGIGLVYLDHQGIFGRDSGTRLFIVALGLKLMEIKTERDLYLVTFLAFVVASSQFLYTQTLFMAAYILLVSCVLIATLVCINSRQPQPWLAVKTAATIIFQALPMAIVLFILFPRMEAPRWMLLNDRTQSRTGLSETMEPGSISELGMSTELAFRVQFSGPLPPPAQRYWRGPVLSKTDGRHWIQSPHQGFGAYMDEPGFSGTAYPYTLLMEPQNKNWVFALDMPAEFEKPLERNVNYQLITAANPDKRSEYKITSYLHYNTGYITRVEYADATQLPAAPSPEITALVTQLHGFDTPPEQFAKAVLQYFHNEDFHYTLTPPLMEDKPIEAFLFKERRGFCSHYAAAFTYLMRAAHIPARVVTGYQGGELNKVGNFLEIYQYDAHAWTEIWLQGKGWTRVDPTAAVAPERIEKNINVDALEQGAAIQFDNGSADQAPGWLKQARTLWGNVDYSWQRWVINYNRTNQSKFLSGLGIGNLQTMLYWLLGLVALITVVLCFILLYQKPKATDQALRQYRQFCRKLGKYGLVRQPGEGETAFAGRITAALPQSAPAAQQITDLFVGLRYGKAAKPEDLQQLTEQVRAFRVLDAVDKAA</sequence>
<feature type="transmembrane region" description="Helical" evidence="1">
    <location>
        <begin position="544"/>
        <end position="565"/>
    </location>
</feature>
<name>A0A1Z4BVI5_9GAMM</name>
<dbReference type="Gene3D" id="3.10.620.30">
    <property type="match status" value="1"/>
</dbReference>
<dbReference type="InterPro" id="IPR002931">
    <property type="entry name" value="Transglutaminase-like"/>
</dbReference>
<organism evidence="3 4">
    <name type="scientific">Methylovulum psychrotolerans</name>
    <dbReference type="NCBI Taxonomy" id="1704499"/>
    <lineage>
        <taxon>Bacteria</taxon>
        <taxon>Pseudomonadati</taxon>
        <taxon>Pseudomonadota</taxon>
        <taxon>Gammaproteobacteria</taxon>
        <taxon>Methylococcales</taxon>
        <taxon>Methylococcaceae</taxon>
        <taxon>Methylovulum</taxon>
    </lineage>
</organism>
<dbReference type="AlphaFoldDB" id="A0A1Z4BVI5"/>
<proteinExistence type="predicted"/>
<dbReference type="Pfam" id="PF11992">
    <property type="entry name" value="TgpA_N"/>
    <property type="match status" value="1"/>
</dbReference>
<dbReference type="PANTHER" id="PTHR42736:SF1">
    <property type="entry name" value="PROTEIN-GLUTAMINE GAMMA-GLUTAMYLTRANSFERASE"/>
    <property type="match status" value="1"/>
</dbReference>
<feature type="transmembrane region" description="Helical" evidence="1">
    <location>
        <begin position="158"/>
        <end position="177"/>
    </location>
</feature>
<dbReference type="OrthoDB" id="9804872at2"/>